<proteinExistence type="predicted"/>
<reference evidence="1" key="1">
    <citation type="submission" date="2021-05" db="EMBL/GenBank/DDBJ databases">
        <authorList>
            <person name="Pan Q."/>
            <person name="Jouanno E."/>
            <person name="Zahm M."/>
            <person name="Klopp C."/>
            <person name="Cabau C."/>
            <person name="Louis A."/>
            <person name="Berthelot C."/>
            <person name="Parey E."/>
            <person name="Roest Crollius H."/>
            <person name="Montfort J."/>
            <person name="Robinson-Rechavi M."/>
            <person name="Bouchez O."/>
            <person name="Lampietro C."/>
            <person name="Lopez Roques C."/>
            <person name="Donnadieu C."/>
            <person name="Postlethwait J."/>
            <person name="Bobe J."/>
            <person name="Dillon D."/>
            <person name="Chandos A."/>
            <person name="von Hippel F."/>
            <person name="Guiguen Y."/>
        </authorList>
    </citation>
    <scope>NUCLEOTIDE SEQUENCE</scope>
    <source>
        <strain evidence="1">YG-Jan2019</strain>
    </source>
</reference>
<dbReference type="EMBL" id="CM055737">
    <property type="protein sequence ID" value="KAJ8006127.1"/>
    <property type="molecule type" value="Genomic_DNA"/>
</dbReference>
<organism evidence="1 2">
    <name type="scientific">Dallia pectoralis</name>
    <name type="common">Alaska blackfish</name>
    <dbReference type="NCBI Taxonomy" id="75939"/>
    <lineage>
        <taxon>Eukaryota</taxon>
        <taxon>Metazoa</taxon>
        <taxon>Chordata</taxon>
        <taxon>Craniata</taxon>
        <taxon>Vertebrata</taxon>
        <taxon>Euteleostomi</taxon>
        <taxon>Actinopterygii</taxon>
        <taxon>Neopterygii</taxon>
        <taxon>Teleostei</taxon>
        <taxon>Protacanthopterygii</taxon>
        <taxon>Esociformes</taxon>
        <taxon>Umbridae</taxon>
        <taxon>Dallia</taxon>
    </lineage>
</organism>
<accession>A0ACC2GRE9</accession>
<evidence type="ECO:0000313" key="2">
    <source>
        <dbReference type="Proteomes" id="UP001157502"/>
    </source>
</evidence>
<sequence>MISLLSIALLALTLANSVSSDTNVGATPSPEVRVIASLGSNATLPCQLHRQNGVIFGRTAMRIMWTKTSVNESFQEDVLEFMGGFLQTSHGSFFGRVHILEGDDADASLLLTNVSLDDAGKFTCEVNEGLDDNTHVVILEVEDSVEGVVFPYSPRLGRYNLNFQDAEQACVDQDATVASFDQLHAAWMDGLDWCNAGWLSDGTVQYPITNPRGPCGGANSVAGLRNYGQRNKSSSRFDVFCFTGPLMGDFYWLVQPNRLTFAEAVQVCLDDQAEIAKVSQMYAAWKLHGYDRCDSGWLADGSVRYPIYRPRKNCSPTEAAVRFVGFPDKKQKLYGVYCFKSQK</sequence>
<comment type="caution">
    <text evidence="1">The sequence shown here is derived from an EMBL/GenBank/DDBJ whole genome shotgun (WGS) entry which is preliminary data.</text>
</comment>
<protein>
    <submittedName>
        <fullName evidence="1">Uncharacterized protein</fullName>
    </submittedName>
</protein>
<name>A0ACC2GRE9_DALPE</name>
<gene>
    <name evidence="1" type="ORF">DPEC_G00125020</name>
</gene>
<dbReference type="Proteomes" id="UP001157502">
    <property type="component" value="Chromosome 10"/>
</dbReference>
<evidence type="ECO:0000313" key="1">
    <source>
        <dbReference type="EMBL" id="KAJ8006127.1"/>
    </source>
</evidence>
<keyword evidence="2" id="KW-1185">Reference proteome</keyword>